<dbReference type="EMBL" id="CM004392">
    <property type="protein sequence ID" value="OAY47236.1"/>
    <property type="molecule type" value="Genomic_DNA"/>
</dbReference>
<protein>
    <submittedName>
        <fullName evidence="3">Uncharacterized protein</fullName>
    </submittedName>
</protein>
<organism evidence="3">
    <name type="scientific">Manihot esculenta</name>
    <name type="common">Cassava</name>
    <name type="synonym">Jatropha manihot</name>
    <dbReference type="NCBI Taxonomy" id="3983"/>
    <lineage>
        <taxon>Eukaryota</taxon>
        <taxon>Viridiplantae</taxon>
        <taxon>Streptophyta</taxon>
        <taxon>Embryophyta</taxon>
        <taxon>Tracheophyta</taxon>
        <taxon>Spermatophyta</taxon>
        <taxon>Magnoliopsida</taxon>
        <taxon>eudicotyledons</taxon>
        <taxon>Gunneridae</taxon>
        <taxon>Pentapetalae</taxon>
        <taxon>rosids</taxon>
        <taxon>fabids</taxon>
        <taxon>Malpighiales</taxon>
        <taxon>Euphorbiaceae</taxon>
        <taxon>Crotonoideae</taxon>
        <taxon>Manihoteae</taxon>
        <taxon>Manihot</taxon>
    </lineage>
</organism>
<evidence type="ECO:0000313" key="3">
    <source>
        <dbReference type="EMBL" id="OAY47236.1"/>
    </source>
</evidence>
<dbReference type="AlphaFoldDB" id="A0A2C9VQK3"/>
<evidence type="ECO:0000259" key="1">
    <source>
        <dbReference type="Pfam" id="PF12090"/>
    </source>
</evidence>
<dbReference type="InterPro" id="IPR046468">
    <property type="entry name" value="Spt20-like_SEP"/>
</dbReference>
<accession>A0A2C9VQK3</accession>
<dbReference type="InterPro" id="IPR021950">
    <property type="entry name" value="Spt20"/>
</dbReference>
<dbReference type="PANTHER" id="PTHR13526:SF23">
    <property type="entry name" value="PROTEIN PHYTOCHROME-DEPENDENT LATE-FLOWERING-LIKE"/>
    <property type="match status" value="1"/>
</dbReference>
<proteinExistence type="predicted"/>
<dbReference type="GO" id="GO:0000124">
    <property type="term" value="C:SAGA complex"/>
    <property type="evidence" value="ECO:0000318"/>
    <property type="project" value="GO_Central"/>
</dbReference>
<feature type="domain" description="Spt20-like SEP" evidence="1">
    <location>
        <begin position="74"/>
        <end position="216"/>
    </location>
</feature>
<dbReference type="Pfam" id="PF20474">
    <property type="entry name" value="PHL"/>
    <property type="match status" value="1"/>
</dbReference>
<evidence type="ECO:0000259" key="2">
    <source>
        <dbReference type="Pfam" id="PF20474"/>
    </source>
</evidence>
<reference evidence="3" key="1">
    <citation type="submission" date="2016-02" db="EMBL/GenBank/DDBJ databases">
        <title>WGS assembly of Manihot esculenta.</title>
        <authorList>
            <person name="Bredeson J.V."/>
            <person name="Prochnik S.E."/>
            <person name="Lyons J.B."/>
            <person name="Schmutz J."/>
            <person name="Grimwood J."/>
            <person name="Vrebalov J."/>
            <person name="Bart R.S."/>
            <person name="Amuge T."/>
            <person name="Ferguson M.E."/>
            <person name="Green R."/>
            <person name="Putnam N."/>
            <person name="Stites J."/>
            <person name="Rounsley S."/>
            <person name="Rokhsar D.S."/>
        </authorList>
    </citation>
    <scope>NUCLEOTIDE SEQUENCE [LARGE SCALE GENOMIC DNA]</scope>
    <source>
        <tissue evidence="3">Leaf</tissue>
    </source>
</reference>
<dbReference type="Pfam" id="PF12090">
    <property type="entry name" value="Spt20_SEP"/>
    <property type="match status" value="1"/>
</dbReference>
<feature type="domain" description="PHL" evidence="2">
    <location>
        <begin position="544"/>
        <end position="609"/>
    </location>
</feature>
<dbReference type="OrthoDB" id="1932706at2759"/>
<dbReference type="STRING" id="3983.A0A2C9VQK3"/>
<dbReference type="GO" id="GO:0003712">
    <property type="term" value="F:transcription coregulator activity"/>
    <property type="evidence" value="ECO:0000318"/>
    <property type="project" value="GO_Central"/>
</dbReference>
<dbReference type="GO" id="GO:0006357">
    <property type="term" value="P:regulation of transcription by RNA polymerase II"/>
    <property type="evidence" value="ECO:0000318"/>
    <property type="project" value="GO_Central"/>
</dbReference>
<dbReference type="InterPro" id="IPR046467">
    <property type="entry name" value="PHL_dom"/>
</dbReference>
<sequence length="940" mass="104357">MGVSFKVARVGWRYTPRSIRIDEDSETENGNGNDHQEQVKVNEGRLDLVEDQVASHSNKLAEPALHRALEDLGASFSINLFLHGFSFGKPSEVFNDVPKQLIPYDRASEAFFTAIEYGWLPGDIFDQISCKYVNGAVLCEIQDYRNCLSQKAGADSAETSPTIHKVLLHMSMENVVKDVLSISNESWSYEDLLKVESRILKALQPDLRLNPDPLLDHEVSLTKKINLGITWGWRKRKLSCVQNFNSQNSAQESNFRPSVAYHGTEVPTSRKDISIAVLSKVAQENIHNCQSVDVCNKYPAADLCSFSTNIGRDQKETLSLVPSESLSHATVCIPILKGNTKLPAGLSNVVVKQEPFETSHLFSSDVRTVNDTFLPSSQSQVASDIGAAAIGLFQGELLPGEASAPAKQKKNFCPRDSSIMMIDSLASTRNLSTADTSSALGNLHMVSDVVKQEPLETTDLFSSYVWNINNTFLPSNPNLERFSKIGRVMQRYRKNDKKRKLEQQLPNRPFFRYDLVAYHLADSEDRSLKDANTRNRIFQDDCGAQIKLVITEMLNEGKVETSVVYEEEEKDSISLPLSTYCPTTHFADIFAAQFQSLLVKEGYHIAGDRPDPSVHSCEGQSSSQHPDIIQTDAAPCGSVLQSAPILIPGLSTSILPPMKSRMSALNTWQLSSQNILSRRQLLPHVNFQLPFQNLPSNLSKPQIDIAAQVSPINPQWPEILNKHDYLQFQIMRSQRHQEQLMQKKALLGGLGAAIGVPGMMQWDSDISGIGDAVMALGGSMNSLQREQVPWIGNLGQFNNLGSNISCPNKRTKCFCMMSDYPSSLLAKLALGEPVAHQGGAIMSRIPIQSNGMVKMQRPSIPNPAYLMNNQQLPQIQIQQQLQMPYSQQQAGSFAEHVSSSLAQVNLQQLEQLLQTGILEWSANSAVQERSDGNGFRHGWF</sequence>
<gene>
    <name evidence="3" type="ORF">MANES_06G063600</name>
</gene>
<name>A0A2C9VQK3_MANES</name>
<dbReference type="PANTHER" id="PTHR13526">
    <property type="entry name" value="TRANSCRIPTION FACTOR SPT20 HOMOLOG"/>
    <property type="match status" value="1"/>
</dbReference>